<name>A0AAQ4RLT6_GASAC</name>
<dbReference type="GO" id="GO:0010629">
    <property type="term" value="P:negative regulation of gene expression"/>
    <property type="evidence" value="ECO:0007669"/>
    <property type="project" value="TreeGrafter"/>
</dbReference>
<keyword evidence="3 7" id="KW-0808">Transferase</keyword>
<reference evidence="9" key="3">
    <citation type="submission" date="2025-09" db="UniProtKB">
        <authorList>
            <consortium name="Ensembl"/>
        </authorList>
    </citation>
    <scope>IDENTIFICATION</scope>
</reference>
<comment type="subcellular location">
    <subcellularLocation>
        <location evidence="1">Nucleus</location>
    </subcellularLocation>
</comment>
<evidence type="ECO:0000313" key="10">
    <source>
        <dbReference type="Proteomes" id="UP000007635"/>
    </source>
</evidence>
<evidence type="ECO:0000256" key="4">
    <source>
        <dbReference type="ARBA" id="ARBA00023027"/>
    </source>
</evidence>
<dbReference type="GO" id="GO:0070212">
    <property type="term" value="P:protein poly-ADP-ribosylation"/>
    <property type="evidence" value="ECO:0007669"/>
    <property type="project" value="TreeGrafter"/>
</dbReference>
<dbReference type="PANTHER" id="PTHR14453:SF107">
    <property type="entry name" value="POLY [ADP-RIBOSE] POLYMERASE"/>
    <property type="match status" value="1"/>
</dbReference>
<keyword evidence="10" id="KW-1185">Reference proteome</keyword>
<dbReference type="Ensembl" id="ENSGACT00000069511.1">
    <property type="protein sequence ID" value="ENSGACP00000064609.1"/>
    <property type="gene ID" value="ENSGACG00000032788.1"/>
</dbReference>
<dbReference type="InterPro" id="IPR052056">
    <property type="entry name" value="Mono-ARTD/PARP"/>
</dbReference>
<dbReference type="PROSITE" id="PS51059">
    <property type="entry name" value="PARP_CATALYTIC"/>
    <property type="match status" value="1"/>
</dbReference>
<evidence type="ECO:0000256" key="1">
    <source>
        <dbReference type="ARBA" id="ARBA00004123"/>
    </source>
</evidence>
<keyword evidence="2 7" id="KW-0328">Glycosyltransferase</keyword>
<evidence type="ECO:0000256" key="6">
    <source>
        <dbReference type="ARBA" id="ARBA00024347"/>
    </source>
</evidence>
<dbReference type="EC" id="2.4.2.-" evidence="7"/>
<dbReference type="AlphaFoldDB" id="A0AAQ4RLT6"/>
<evidence type="ECO:0000256" key="2">
    <source>
        <dbReference type="ARBA" id="ARBA00022676"/>
    </source>
</evidence>
<evidence type="ECO:0000256" key="5">
    <source>
        <dbReference type="ARBA" id="ARBA00023242"/>
    </source>
</evidence>
<reference evidence="9" key="2">
    <citation type="submission" date="2025-08" db="UniProtKB">
        <authorList>
            <consortium name="Ensembl"/>
        </authorList>
    </citation>
    <scope>IDENTIFICATION</scope>
</reference>
<dbReference type="GO" id="GO:0003950">
    <property type="term" value="F:NAD+ poly-ADP-ribosyltransferase activity"/>
    <property type="evidence" value="ECO:0007669"/>
    <property type="project" value="UniProtKB-UniRule"/>
</dbReference>
<protein>
    <recommendedName>
        <fullName evidence="7">Poly [ADP-ribose] polymerase</fullName>
        <shortName evidence="7">PARP</shortName>
        <ecNumber evidence="7">2.4.2.-</ecNumber>
    </recommendedName>
</protein>
<dbReference type="GO" id="GO:1990404">
    <property type="term" value="F:NAD+-protein mono-ADP-ribosyltransferase activity"/>
    <property type="evidence" value="ECO:0007669"/>
    <property type="project" value="TreeGrafter"/>
</dbReference>
<keyword evidence="4 7" id="KW-0520">NAD</keyword>
<dbReference type="CDD" id="cd01439">
    <property type="entry name" value="TCCD_inducible_PARP_like"/>
    <property type="match status" value="1"/>
</dbReference>
<dbReference type="Pfam" id="PF00644">
    <property type="entry name" value="PARP"/>
    <property type="match status" value="1"/>
</dbReference>
<feature type="domain" description="PARP catalytic" evidence="8">
    <location>
        <begin position="1"/>
        <end position="192"/>
    </location>
</feature>
<dbReference type="Proteomes" id="UP000007635">
    <property type="component" value="Chromosome VII"/>
</dbReference>
<evidence type="ECO:0000256" key="3">
    <source>
        <dbReference type="ARBA" id="ARBA00022679"/>
    </source>
</evidence>
<comment type="similarity">
    <text evidence="6">Belongs to the ARTD/PARP family.</text>
</comment>
<evidence type="ECO:0000256" key="7">
    <source>
        <dbReference type="RuleBase" id="RU362114"/>
    </source>
</evidence>
<evidence type="ECO:0000313" key="9">
    <source>
        <dbReference type="Ensembl" id="ENSGACP00000064609.1"/>
    </source>
</evidence>
<dbReference type="Gene3D" id="3.90.228.10">
    <property type="match status" value="1"/>
</dbReference>
<dbReference type="GO" id="GO:0005737">
    <property type="term" value="C:cytoplasm"/>
    <property type="evidence" value="ECO:0007669"/>
    <property type="project" value="TreeGrafter"/>
</dbReference>
<keyword evidence="5" id="KW-0539">Nucleus</keyword>
<dbReference type="GO" id="GO:0005634">
    <property type="term" value="C:nucleus"/>
    <property type="evidence" value="ECO:0007669"/>
    <property type="project" value="UniProtKB-SubCell"/>
</dbReference>
<dbReference type="GeneTree" id="ENSGT00940000164121"/>
<organism evidence="9 10">
    <name type="scientific">Gasterosteus aculeatus aculeatus</name>
    <name type="common">three-spined stickleback</name>
    <dbReference type="NCBI Taxonomy" id="481459"/>
    <lineage>
        <taxon>Eukaryota</taxon>
        <taxon>Metazoa</taxon>
        <taxon>Chordata</taxon>
        <taxon>Craniata</taxon>
        <taxon>Vertebrata</taxon>
        <taxon>Euteleostomi</taxon>
        <taxon>Actinopterygii</taxon>
        <taxon>Neopterygii</taxon>
        <taxon>Teleostei</taxon>
        <taxon>Neoteleostei</taxon>
        <taxon>Acanthomorphata</taxon>
        <taxon>Eupercaria</taxon>
        <taxon>Perciformes</taxon>
        <taxon>Cottioidei</taxon>
        <taxon>Gasterosteales</taxon>
        <taxon>Gasterosteidae</taxon>
        <taxon>Gasterosteus</taxon>
    </lineage>
</organism>
<dbReference type="GO" id="GO:0003714">
    <property type="term" value="F:transcription corepressor activity"/>
    <property type="evidence" value="ECO:0007669"/>
    <property type="project" value="TreeGrafter"/>
</dbReference>
<dbReference type="InterPro" id="IPR012317">
    <property type="entry name" value="Poly(ADP-ribose)pol_cat_dom"/>
</dbReference>
<accession>A0AAQ4RLT6</accession>
<dbReference type="SUPFAM" id="SSF56399">
    <property type="entry name" value="ADP-ribosylation"/>
    <property type="match status" value="1"/>
</dbReference>
<evidence type="ECO:0000259" key="8">
    <source>
        <dbReference type="PROSITE" id="PS51059"/>
    </source>
</evidence>
<proteinExistence type="inferred from homology"/>
<dbReference type="PANTHER" id="PTHR14453">
    <property type="entry name" value="PARP/ZINC FINGER CCCH TYPE DOMAIN CONTAINING PROTEIN"/>
    <property type="match status" value="1"/>
</dbReference>
<reference evidence="9 10" key="1">
    <citation type="journal article" date="2021" name="G3 (Bethesda)">
        <title>Improved contiguity of the threespine stickleback genome using long-read sequencing.</title>
        <authorList>
            <person name="Nath S."/>
            <person name="Shaw D.E."/>
            <person name="White M.A."/>
        </authorList>
    </citation>
    <scope>NUCLEOTIDE SEQUENCE [LARGE SCALE GENOMIC DNA]</scope>
    <source>
        <strain evidence="9 10">Lake Benthic</strain>
    </source>
</reference>
<sequence length="196" mass="22323">MHFKGSFFSRFGFVPRQIERLQNVHLRRAYEAQKKHICHKNKQRVEAGEKLLYHGTTQDNCDSIGKTGFNRSFSGQNGTTYGQGTYFAVDASYSANLTYSAPAPDGSQLMFVVRVATGIYTRGQSNMRTPPTRGGQHSHERYDSVVDNTDHPSMYVVFHDNQAYPDYLITFKMQILLFYLVDICICFGTEKDGLHI</sequence>
<dbReference type="FunFam" id="3.90.228.10:FF:000008">
    <property type="entry name" value="Poly [ADP-ribose] polymerase"/>
    <property type="match status" value="1"/>
</dbReference>